<dbReference type="Pfam" id="PF04404">
    <property type="entry name" value="ERF"/>
    <property type="match status" value="1"/>
</dbReference>
<accession>W5T1Y5</accession>
<gene>
    <name evidence="1" type="ORF">BHO_0900062</name>
</gene>
<geneLocation type="plasmid" evidence="1">
    <name>unnamed</name>
</geneLocation>
<organism evidence="1">
    <name type="scientific">Borrelia hermsii YBT</name>
    <dbReference type="NCBI Taxonomy" id="1313295"/>
    <lineage>
        <taxon>Bacteria</taxon>
        <taxon>Pseudomonadati</taxon>
        <taxon>Spirochaetota</taxon>
        <taxon>Spirochaetia</taxon>
        <taxon>Spirochaetales</taxon>
        <taxon>Borreliaceae</taxon>
        <taxon>Borrelia</taxon>
    </lineage>
</organism>
<dbReference type="InterPro" id="IPR007499">
    <property type="entry name" value="ERF_bacteria_virus"/>
</dbReference>
<dbReference type="HOGENOM" id="CLU_2697267_0_0_12"/>
<keyword evidence="1" id="KW-0614">Plasmid</keyword>
<name>W5T1Y5_BORHE</name>
<dbReference type="AlphaFoldDB" id="W5T1Y5"/>
<proteinExistence type="predicted"/>
<sequence length="73" mass="8477">MLLRTLIDMGINQDFNEIIREIKHIIKSNNLDIDFVQYPALKVVGNNTINVIATTFYSFKSGYRESFDTLIYS</sequence>
<protein>
    <submittedName>
        <fullName evidence="1">ERF superfamily protein</fullName>
    </submittedName>
</protein>
<dbReference type="EMBL" id="CP005720">
    <property type="protein sequence ID" value="AHH13280.1"/>
    <property type="molecule type" value="Genomic_DNA"/>
</dbReference>
<evidence type="ECO:0000313" key="1">
    <source>
        <dbReference type="EMBL" id="AHH13280.1"/>
    </source>
</evidence>
<reference evidence="1" key="1">
    <citation type="submission" date="2013-04" db="EMBL/GenBank/DDBJ databases">
        <title>Comparative Genomics of Relapsing Fever Spirochetes.</title>
        <authorList>
            <person name="Schwan T.G."/>
            <person name="Raffel S.J."/>
            <person name="Porcella S.F."/>
            <person name="Martens C.A."/>
            <person name="Bruno D.P."/>
            <person name="Ricklefs S.M."/>
            <person name="Barbian K.B."/>
        </authorList>
    </citation>
    <scope>NUCLEOTIDE SEQUENCE</scope>
    <source>
        <strain evidence="1">YBT</strain>
        <plasmid evidence="1">unnamed</plasmid>
    </source>
</reference>